<proteinExistence type="inferred from homology"/>
<dbReference type="GO" id="GO:0006310">
    <property type="term" value="P:DNA recombination"/>
    <property type="evidence" value="ECO:0007669"/>
    <property type="project" value="InterPro"/>
</dbReference>
<evidence type="ECO:0000259" key="7">
    <source>
        <dbReference type="Pfam" id="PF02272"/>
    </source>
</evidence>
<dbReference type="InterPro" id="IPR003156">
    <property type="entry name" value="DHHA1_dom"/>
</dbReference>
<evidence type="ECO:0000256" key="1">
    <source>
        <dbReference type="ARBA" id="ARBA00005915"/>
    </source>
</evidence>
<dbReference type="Proteomes" id="UP000284779">
    <property type="component" value="Unassembled WGS sequence"/>
</dbReference>
<gene>
    <name evidence="9" type="primary">recJ</name>
    <name evidence="9" type="ORF">DW944_03280</name>
</gene>
<keyword evidence="5 9" id="KW-0269">Exonuclease</keyword>
<dbReference type="GO" id="GO:0003676">
    <property type="term" value="F:nucleic acid binding"/>
    <property type="evidence" value="ECO:0007669"/>
    <property type="project" value="InterPro"/>
</dbReference>
<dbReference type="GO" id="GO:0008409">
    <property type="term" value="F:5'-3' exonuclease activity"/>
    <property type="evidence" value="ECO:0007669"/>
    <property type="project" value="InterPro"/>
</dbReference>
<dbReference type="InterPro" id="IPR051673">
    <property type="entry name" value="SSDNA_exonuclease_RecJ"/>
</dbReference>
<dbReference type="PANTHER" id="PTHR30255">
    <property type="entry name" value="SINGLE-STRANDED-DNA-SPECIFIC EXONUCLEASE RECJ"/>
    <property type="match status" value="1"/>
</dbReference>
<keyword evidence="4" id="KW-0378">Hydrolase</keyword>
<dbReference type="Gene3D" id="3.10.310.30">
    <property type="match status" value="1"/>
</dbReference>
<reference evidence="9 10" key="1">
    <citation type="submission" date="2018-08" db="EMBL/GenBank/DDBJ databases">
        <title>A genome reference for cultivated species of the human gut microbiota.</title>
        <authorList>
            <person name="Zou Y."/>
            <person name="Xue W."/>
            <person name="Luo G."/>
        </authorList>
    </citation>
    <scope>NUCLEOTIDE SEQUENCE [LARGE SCALE GENOMIC DNA]</scope>
    <source>
        <strain evidence="9 10">AM44-11BH</strain>
    </source>
</reference>
<dbReference type="AlphaFoldDB" id="A0A413RC47"/>
<dbReference type="Pfam" id="PF17768">
    <property type="entry name" value="RecJ_OB"/>
    <property type="match status" value="1"/>
</dbReference>
<evidence type="ECO:0000259" key="8">
    <source>
        <dbReference type="Pfam" id="PF17768"/>
    </source>
</evidence>
<dbReference type="RefSeq" id="WP_117969705.1">
    <property type="nucleotide sequence ID" value="NZ_CAUBDO010000021.1"/>
</dbReference>
<sequence length="584" mass="66115">MKERWYLQTKKADFNEISRKFNISPILARLLRNRNVIGDENIKKYLSPDIERLSSPWMFKDMDKAVDILKIKIAAGNRIRVICDYDVDGVCSGYILYRSLKKLGAVVDVVVPHRIEDGYGINENLIKKAFDQGIDTILTCDNGIAAYNQVEYAKSLGMTIIVTDHHEVPYTETEQGREYIIPKADAVINHKQKDCGYPFKELCGAMVALQLISALTESYGISKRDVYRLLPYAALATICDVVELQGENRMVVQYGLKMIKNCKDVGLNALIDACEIDKNNIDSYHIGFVLGPCINASGRLDTAKKAMELLSETNREKADILATSLKELNDERKAMTEEGTKKAIEIAKDYDDNVLVIYLKDCHESIAGIIAGRVRERCNKPVIVLTDAKDCVKGSGRSIEEYDMYEELCKVKDLFLKFGGHKMAAGVSLPKENIELLRKRLNENSTLTEDDLCLKVWIDMQLPIEYISMNLVEELKTLAPFGKGNEKPIFADKNLKIKKLQILGKAGNVLKMTVENSSNYRITAIMFDRTQEFMGFIKDKYGQEEINKALLGQNNSITFMATFYPTINEFRGNIDLQIVIDRFC</sequence>
<evidence type="ECO:0000256" key="4">
    <source>
        <dbReference type="ARBA" id="ARBA00022801"/>
    </source>
</evidence>
<evidence type="ECO:0000256" key="3">
    <source>
        <dbReference type="ARBA" id="ARBA00022722"/>
    </source>
</evidence>
<keyword evidence="10" id="KW-1185">Reference proteome</keyword>
<feature type="domain" description="DHHA1" evidence="7">
    <location>
        <begin position="352"/>
        <end position="443"/>
    </location>
</feature>
<dbReference type="Gene3D" id="3.90.1640.30">
    <property type="match status" value="1"/>
</dbReference>
<evidence type="ECO:0000313" key="9">
    <source>
        <dbReference type="EMBL" id="RHA20170.1"/>
    </source>
</evidence>
<dbReference type="InterPro" id="IPR038763">
    <property type="entry name" value="DHH_sf"/>
</dbReference>
<dbReference type="SUPFAM" id="SSF64182">
    <property type="entry name" value="DHH phosphoesterases"/>
    <property type="match status" value="1"/>
</dbReference>
<evidence type="ECO:0000313" key="10">
    <source>
        <dbReference type="Proteomes" id="UP000284779"/>
    </source>
</evidence>
<keyword evidence="3" id="KW-0540">Nuclease</keyword>
<dbReference type="Pfam" id="PF02272">
    <property type="entry name" value="DHHA1"/>
    <property type="match status" value="1"/>
</dbReference>
<feature type="domain" description="RecJ OB" evidence="8">
    <location>
        <begin position="458"/>
        <end position="581"/>
    </location>
</feature>
<organism evidence="9 10">
    <name type="scientific">Eubacterium ventriosum</name>
    <dbReference type="NCBI Taxonomy" id="39496"/>
    <lineage>
        <taxon>Bacteria</taxon>
        <taxon>Bacillati</taxon>
        <taxon>Bacillota</taxon>
        <taxon>Clostridia</taxon>
        <taxon>Eubacteriales</taxon>
        <taxon>Eubacteriaceae</taxon>
        <taxon>Eubacterium</taxon>
    </lineage>
</organism>
<dbReference type="InterPro" id="IPR041122">
    <property type="entry name" value="RecJ_OB"/>
</dbReference>
<dbReference type="GO" id="GO:0006281">
    <property type="term" value="P:DNA repair"/>
    <property type="evidence" value="ECO:0007669"/>
    <property type="project" value="InterPro"/>
</dbReference>
<evidence type="ECO:0000256" key="5">
    <source>
        <dbReference type="ARBA" id="ARBA00022839"/>
    </source>
</evidence>
<protein>
    <recommendedName>
        <fullName evidence="2">Single-stranded-DNA-specific exonuclease RecJ</fullName>
    </recommendedName>
</protein>
<feature type="domain" description="DDH" evidence="6">
    <location>
        <begin position="78"/>
        <end position="218"/>
    </location>
</feature>
<accession>A0A413RC47</accession>
<comment type="caution">
    <text evidence="9">The sequence shown here is derived from an EMBL/GenBank/DDBJ whole genome shotgun (WGS) entry which is preliminary data.</text>
</comment>
<dbReference type="Pfam" id="PF01368">
    <property type="entry name" value="DHH"/>
    <property type="match status" value="1"/>
</dbReference>
<dbReference type="InterPro" id="IPR004610">
    <property type="entry name" value="RecJ"/>
</dbReference>
<evidence type="ECO:0000256" key="2">
    <source>
        <dbReference type="ARBA" id="ARBA00019841"/>
    </source>
</evidence>
<dbReference type="EMBL" id="QSFD01000002">
    <property type="protein sequence ID" value="RHA20170.1"/>
    <property type="molecule type" value="Genomic_DNA"/>
</dbReference>
<dbReference type="InterPro" id="IPR001667">
    <property type="entry name" value="DDH_dom"/>
</dbReference>
<evidence type="ECO:0000259" key="6">
    <source>
        <dbReference type="Pfam" id="PF01368"/>
    </source>
</evidence>
<comment type="similarity">
    <text evidence="1">Belongs to the RecJ family.</text>
</comment>
<dbReference type="PANTHER" id="PTHR30255:SF2">
    <property type="entry name" value="SINGLE-STRANDED-DNA-SPECIFIC EXONUCLEASE RECJ"/>
    <property type="match status" value="1"/>
</dbReference>
<dbReference type="NCBIfam" id="TIGR00644">
    <property type="entry name" value="recJ"/>
    <property type="match status" value="1"/>
</dbReference>
<name>A0A413RC47_9FIRM</name>